<dbReference type="InterPro" id="IPR041657">
    <property type="entry name" value="HTH_17"/>
</dbReference>
<organism evidence="2 3">
    <name type="scientific">Planctopirus limnophila (strain ATCC 43296 / DSM 3776 / IFAM 1008 / Mu 290)</name>
    <name type="common">Planctomyces limnophilus</name>
    <dbReference type="NCBI Taxonomy" id="521674"/>
    <lineage>
        <taxon>Bacteria</taxon>
        <taxon>Pseudomonadati</taxon>
        <taxon>Planctomycetota</taxon>
        <taxon>Planctomycetia</taxon>
        <taxon>Planctomycetales</taxon>
        <taxon>Planctomycetaceae</taxon>
        <taxon>Planctopirus</taxon>
    </lineage>
</organism>
<sequence length="83" mass="9333">MSSVTAASPADDFHSNPNEKLLISAKEAARRLSISERSLWSLTNQRRIPTIRIGRSVRYSVIGLEEWIRQSTQSQYRGGGSRT</sequence>
<accession>D5SUK7</accession>
<dbReference type="KEGG" id="plm:Plim_1224"/>
<proteinExistence type="predicted"/>
<evidence type="ECO:0000313" key="3">
    <source>
        <dbReference type="Proteomes" id="UP000002220"/>
    </source>
</evidence>
<dbReference type="HOGENOM" id="CLU_2539664_0_0_0"/>
<reference evidence="2 3" key="1">
    <citation type="journal article" date="2010" name="Stand. Genomic Sci.">
        <title>Complete genome sequence of Planctomyces limnophilus type strain (Mu 290).</title>
        <authorList>
            <person name="Labutti K."/>
            <person name="Sikorski J."/>
            <person name="Schneider S."/>
            <person name="Nolan M."/>
            <person name="Lucas S."/>
            <person name="Glavina Del Rio T."/>
            <person name="Tice H."/>
            <person name="Cheng J.F."/>
            <person name="Goodwin L."/>
            <person name="Pitluck S."/>
            <person name="Liolios K."/>
            <person name="Ivanova N."/>
            <person name="Mavromatis K."/>
            <person name="Mikhailova N."/>
            <person name="Pati A."/>
            <person name="Chen A."/>
            <person name="Palaniappan K."/>
            <person name="Land M."/>
            <person name="Hauser L."/>
            <person name="Chang Y.J."/>
            <person name="Jeffries C.D."/>
            <person name="Tindall B.J."/>
            <person name="Rohde M."/>
            <person name="Goker M."/>
            <person name="Woyke T."/>
            <person name="Bristow J."/>
            <person name="Eisen J.A."/>
            <person name="Markowitz V."/>
            <person name="Hugenholtz P."/>
            <person name="Kyrpides N.C."/>
            <person name="Klenk H.P."/>
            <person name="Lapidus A."/>
        </authorList>
    </citation>
    <scope>NUCLEOTIDE SEQUENCE [LARGE SCALE GENOMIC DNA]</scope>
    <source>
        <strain evidence="3">ATCC 43296 / DSM 3776 / IFAM 1008 / 290</strain>
    </source>
</reference>
<dbReference type="InterPro" id="IPR009061">
    <property type="entry name" value="DNA-bd_dom_put_sf"/>
</dbReference>
<dbReference type="AlphaFoldDB" id="D5SUK7"/>
<protein>
    <recommendedName>
        <fullName evidence="1">Helix-turn-helix domain-containing protein</fullName>
    </recommendedName>
</protein>
<evidence type="ECO:0000313" key="2">
    <source>
        <dbReference type="EMBL" id="ADG67059.1"/>
    </source>
</evidence>
<dbReference type="STRING" id="521674.Plim_1224"/>
<evidence type="ECO:0000259" key="1">
    <source>
        <dbReference type="Pfam" id="PF12728"/>
    </source>
</evidence>
<dbReference type="OrthoDB" id="289890at2"/>
<feature type="domain" description="Helix-turn-helix" evidence="1">
    <location>
        <begin position="23"/>
        <end position="70"/>
    </location>
</feature>
<dbReference type="SUPFAM" id="SSF46955">
    <property type="entry name" value="Putative DNA-binding domain"/>
    <property type="match status" value="1"/>
</dbReference>
<dbReference type="RefSeq" id="WP_013109490.1">
    <property type="nucleotide sequence ID" value="NC_014148.1"/>
</dbReference>
<dbReference type="Proteomes" id="UP000002220">
    <property type="component" value="Chromosome"/>
</dbReference>
<dbReference type="Pfam" id="PF12728">
    <property type="entry name" value="HTH_17"/>
    <property type="match status" value="1"/>
</dbReference>
<dbReference type="eggNOG" id="ENOG5033NYN">
    <property type="taxonomic scope" value="Bacteria"/>
</dbReference>
<dbReference type="EMBL" id="CP001744">
    <property type="protein sequence ID" value="ADG67059.1"/>
    <property type="molecule type" value="Genomic_DNA"/>
</dbReference>
<name>D5SUK7_PLAL2</name>
<keyword evidence="3" id="KW-1185">Reference proteome</keyword>
<gene>
    <name evidence="2" type="ordered locus">Plim_1224</name>
</gene>